<gene>
    <name evidence="1" type="ORF">QFC21_002321</name>
</gene>
<organism evidence="1 2">
    <name type="scientific">Naganishia friedmannii</name>
    <dbReference type="NCBI Taxonomy" id="89922"/>
    <lineage>
        <taxon>Eukaryota</taxon>
        <taxon>Fungi</taxon>
        <taxon>Dikarya</taxon>
        <taxon>Basidiomycota</taxon>
        <taxon>Agaricomycotina</taxon>
        <taxon>Tremellomycetes</taxon>
        <taxon>Filobasidiales</taxon>
        <taxon>Filobasidiaceae</taxon>
        <taxon>Naganishia</taxon>
    </lineage>
</organism>
<dbReference type="EMBL" id="JASBWT010000006">
    <property type="protein sequence ID" value="KAJ9103859.1"/>
    <property type="molecule type" value="Genomic_DNA"/>
</dbReference>
<dbReference type="Proteomes" id="UP001227268">
    <property type="component" value="Unassembled WGS sequence"/>
</dbReference>
<evidence type="ECO:0000313" key="1">
    <source>
        <dbReference type="EMBL" id="KAJ9103859.1"/>
    </source>
</evidence>
<name>A0ACC2VXY7_9TREE</name>
<protein>
    <submittedName>
        <fullName evidence="1">Uncharacterized protein</fullName>
    </submittedName>
</protein>
<keyword evidence="2" id="KW-1185">Reference proteome</keyword>
<proteinExistence type="predicted"/>
<accession>A0ACC2VXY7</accession>
<sequence>MSNSAVDILIVGAGPAGLFLAAQLAKINAFHASRTRVGEPAKRIDYRIVDKAEHKVLVGHADGFQCRTVEVFQSLGIAHRVVHEGCEVAEVVFYNPDPDVDSGKGGLKETQRVIDTEPGTSFFRHYLLGQARVEQFLLDLMREEDNTFVEQLMDPTSFEMADDVNSTEYPITVKLRHLAPSVSDGKNKEDSKSGLYRSNLFATETVSTVPEPDKDADEVIKARYMVGCDGARSWVRKQIGLELKGDSANTYWGVVDAIPITDVGILSTSDQYSRLLTKTFLLVFAIVTNNSPEECHSFRRIRVDFNRAPGARLCSVSRLAERFYVQLGRLEPGERVNRNEVTIEKIIEKAQSIVKPYRLECADVEWYTCYEIGQRLCDTFEKQERVFIAGDACHTHSPKAGQGMNTSMMDTYNLGWKLASVIHGTAHPSILSTYQTERHAVANDLIEFDRKIAGLFSGKPATREEAGVSLDEFHALWKKMGKWTTGTAIEYAQSSVVANVKQQSFGIRPELATGILIGSHFENHPAICCGTAQDIQLQHRLISDGRWRIMLYPGDIRNPAVSDRLKSVCENLDGDDGIIRRYTPTGDIDSVIQVLTVFATPRLEVEKQALPEILKPKRSPYGVPAWDTIFADDKSHHTGDSKAYIGYGIKADNDVGCAVLVRPDQYVAGVWADTDIEKLGEY</sequence>
<comment type="caution">
    <text evidence="1">The sequence shown here is derived from an EMBL/GenBank/DDBJ whole genome shotgun (WGS) entry which is preliminary data.</text>
</comment>
<reference evidence="1" key="1">
    <citation type="submission" date="2023-04" db="EMBL/GenBank/DDBJ databases">
        <title>Draft Genome sequencing of Naganishia species isolated from polar environments using Oxford Nanopore Technology.</title>
        <authorList>
            <person name="Leo P."/>
            <person name="Venkateswaran K."/>
        </authorList>
    </citation>
    <scope>NUCLEOTIDE SEQUENCE</scope>
    <source>
        <strain evidence="1">MNA-CCFEE 5423</strain>
    </source>
</reference>
<evidence type="ECO:0000313" key="2">
    <source>
        <dbReference type="Proteomes" id="UP001227268"/>
    </source>
</evidence>